<evidence type="ECO:0000313" key="2">
    <source>
        <dbReference type="EMBL" id="KAK9940098.1"/>
    </source>
</evidence>
<dbReference type="Proteomes" id="UP001457282">
    <property type="component" value="Unassembled WGS sequence"/>
</dbReference>
<evidence type="ECO:0000313" key="3">
    <source>
        <dbReference type="Proteomes" id="UP001457282"/>
    </source>
</evidence>
<evidence type="ECO:0000256" key="1">
    <source>
        <dbReference type="SAM" id="MobiDB-lite"/>
    </source>
</evidence>
<proteinExistence type="predicted"/>
<name>A0AAW1XUB0_RUBAR</name>
<sequence>MGSPISPPPATCSLPHPSNQPTTSLIPARSQLCPVLPAAAPCSLKSSSPVRRRRVTHQPAPSAPMMPQSHDSAHSRSAAAIPPQTNSSNHRRRHCHLRHRRPKPLAVSPSSVLKPVRRPKPHYRCCLLALRSSPRTAASMLTFPAALIVNADPSVMVAHRLHIHLSLYRLVEG</sequence>
<feature type="compositionally biased region" description="Pro residues" evidence="1">
    <location>
        <begin position="1"/>
        <end position="10"/>
    </location>
</feature>
<organism evidence="2 3">
    <name type="scientific">Rubus argutus</name>
    <name type="common">Southern blackberry</name>
    <dbReference type="NCBI Taxonomy" id="59490"/>
    <lineage>
        <taxon>Eukaryota</taxon>
        <taxon>Viridiplantae</taxon>
        <taxon>Streptophyta</taxon>
        <taxon>Embryophyta</taxon>
        <taxon>Tracheophyta</taxon>
        <taxon>Spermatophyta</taxon>
        <taxon>Magnoliopsida</taxon>
        <taxon>eudicotyledons</taxon>
        <taxon>Gunneridae</taxon>
        <taxon>Pentapetalae</taxon>
        <taxon>rosids</taxon>
        <taxon>fabids</taxon>
        <taxon>Rosales</taxon>
        <taxon>Rosaceae</taxon>
        <taxon>Rosoideae</taxon>
        <taxon>Rosoideae incertae sedis</taxon>
        <taxon>Rubus</taxon>
    </lineage>
</organism>
<dbReference type="EMBL" id="JBEDUW010000003">
    <property type="protein sequence ID" value="KAK9940098.1"/>
    <property type="molecule type" value="Genomic_DNA"/>
</dbReference>
<gene>
    <name evidence="2" type="ORF">M0R45_016773</name>
</gene>
<reference evidence="2 3" key="1">
    <citation type="journal article" date="2023" name="G3 (Bethesda)">
        <title>A chromosome-length genome assembly and annotation of blackberry (Rubus argutus, cv. 'Hillquist').</title>
        <authorList>
            <person name="Bruna T."/>
            <person name="Aryal R."/>
            <person name="Dudchenko O."/>
            <person name="Sargent D.J."/>
            <person name="Mead D."/>
            <person name="Buti M."/>
            <person name="Cavallini A."/>
            <person name="Hytonen T."/>
            <person name="Andres J."/>
            <person name="Pham M."/>
            <person name="Weisz D."/>
            <person name="Mascagni F."/>
            <person name="Usai G."/>
            <person name="Natali L."/>
            <person name="Bassil N."/>
            <person name="Fernandez G.E."/>
            <person name="Lomsadze A."/>
            <person name="Armour M."/>
            <person name="Olukolu B."/>
            <person name="Poorten T."/>
            <person name="Britton C."/>
            <person name="Davik J."/>
            <person name="Ashrafi H."/>
            <person name="Aiden E.L."/>
            <person name="Borodovsky M."/>
            <person name="Worthington M."/>
        </authorList>
    </citation>
    <scope>NUCLEOTIDE SEQUENCE [LARGE SCALE GENOMIC DNA]</scope>
    <source>
        <strain evidence="2">PI 553951</strain>
    </source>
</reference>
<feature type="compositionally biased region" description="Polar residues" evidence="1">
    <location>
        <begin position="16"/>
        <end position="25"/>
    </location>
</feature>
<dbReference type="AlphaFoldDB" id="A0AAW1XUB0"/>
<feature type="region of interest" description="Disordered" evidence="1">
    <location>
        <begin position="1"/>
        <end position="25"/>
    </location>
</feature>
<protein>
    <submittedName>
        <fullName evidence="2">Uncharacterized protein</fullName>
    </submittedName>
</protein>
<comment type="caution">
    <text evidence="2">The sequence shown here is derived from an EMBL/GenBank/DDBJ whole genome shotgun (WGS) entry which is preliminary data.</text>
</comment>
<accession>A0AAW1XUB0</accession>
<feature type="region of interest" description="Disordered" evidence="1">
    <location>
        <begin position="42"/>
        <end position="91"/>
    </location>
</feature>
<keyword evidence="3" id="KW-1185">Reference proteome</keyword>